<feature type="disulfide bond" evidence="12">
    <location>
        <begin position="295"/>
        <end position="304"/>
    </location>
</feature>
<feature type="domain" description="EGF-like" evidence="16">
    <location>
        <begin position="626"/>
        <end position="656"/>
    </location>
</feature>
<feature type="domain" description="EGF-like" evidence="16">
    <location>
        <begin position="664"/>
        <end position="699"/>
    </location>
</feature>
<dbReference type="Proteomes" id="UP000694558">
    <property type="component" value="Chromosome 4"/>
</dbReference>
<evidence type="ECO:0000256" key="13">
    <source>
        <dbReference type="PROSITE-ProRule" id="PRU00460"/>
    </source>
</evidence>
<feature type="domain" description="EGF-like" evidence="16">
    <location>
        <begin position="533"/>
        <end position="568"/>
    </location>
</feature>
<keyword evidence="4 14" id="KW-0812">Transmembrane</keyword>
<evidence type="ECO:0000256" key="4">
    <source>
        <dbReference type="ARBA" id="ARBA00022692"/>
    </source>
</evidence>
<gene>
    <name evidence="19" type="primary">megf10</name>
</gene>
<dbReference type="Ensembl" id="ENSSMAT00000076812.1">
    <property type="protein sequence ID" value="ENSSMAP00000063113.1"/>
    <property type="gene ID" value="ENSSMAG00000007746.2"/>
</dbReference>
<dbReference type="InterPro" id="IPR002049">
    <property type="entry name" value="LE_dom"/>
</dbReference>
<dbReference type="CDD" id="cd00055">
    <property type="entry name" value="EGF_Lam"/>
    <property type="match status" value="1"/>
</dbReference>
<keyword evidence="3 12" id="KW-0245">EGF-like domain</keyword>
<evidence type="ECO:0000256" key="15">
    <source>
        <dbReference type="SAM" id="SignalP"/>
    </source>
</evidence>
<keyword evidence="9 12" id="KW-1015">Disulfide bond</keyword>
<comment type="similarity">
    <text evidence="11">Belongs to the MEGF family.</text>
</comment>
<feature type="domain" description="Laminin EGF-like" evidence="17">
    <location>
        <begin position="365"/>
        <end position="408"/>
    </location>
</feature>
<sequence length="1059" mass="114929">MFLSKTLLSVVVFCFLPRITSSLNLEDPNVCSHWESYSVTVQESYAHPFDQIYYTSCTDILNWFKCTRHRVSYRTAYRRGEKTMYRRKSQCCPGFLENGEICAPHCAESCVHGRCMAPNTCQCEPGWGGSNCSSACDSSHWGPHCSNRCQCQNAALCNPITGACICSPGYRGWRCESQCETGAYGNGCQQKCQCQNGAACHHVTGECKCTPGYTGAFCEDLCPPGKHGPQCEERCPCQNGGVCHHVTGECSCPAGWMGTVCGQPCPEGRFGQNCSQECQCHNNGFCVLSTGQCLCTPGYTGERCQDECPVGSYGAGCAKTCRCKNNGKCYHTNGMCVCEPGYTGEVCDARLCPDARYGLRCDRKCPCHPHNTQSCHPMSGECTCRPGWSGLYCNETCAPGFYGESCRQVCQCQNGADCHSVSGECACAPGFTVNSTCSKWWFEIRGVSHLPTTSQGPNCSVQCPAGTHGVNCSSGCNCKNRAQCSPDGTYGLDCRERCDCSHADGCHHSTGHCRCLDGWTGIHCDSVCAEGRWGPNCSLPCNCKNGASCSPDEGTCECAPGYRGTTCQRICSPGYFGHRCSQTCPQCVHSNGPCHHITGQCDCLPGFKGTLCNEACPPGQWGPNCIHTCNCHNGAYCSAYDGECKCTPGWTGLYCTQRCPLGFYGRDCSQTCQCRNGADCDHISGQCTCRTGFMGRHCEQSMLHHFTTDVSFPASTPIHTLPFALKCPPGSYGYGCRQVCDCLNNSTCDHMTGTCYCNPGWKGARCDQAGVVVVGSLTSLTSKAMQVDTYQIGAIAGIIVLVLLVLFLLLLFIIYRKKQKGKEPTMPAVTYTPAVRVTADYTITDAPPPTCDAHPSNYFSNPSYHTLSQCISPTHVTSGPYGKTSSNKQFVNLKNVDQRVDHTGTLPADWKQGDCFNELGAYGIDRRYMGKSLRDLVTGAPYHASSSSLNSSENPYATIKDPPLLTTKNTECGYVEMKSPARRDSPYAEISNSSPTNNRNVYEVEPTVSAIPPTGDSNGHVHFGQDPYDLPKNSHILCHYDLLPARESPSSELRELDSD</sequence>
<evidence type="ECO:0000256" key="5">
    <source>
        <dbReference type="ARBA" id="ARBA00022729"/>
    </source>
</evidence>
<evidence type="ECO:0000256" key="14">
    <source>
        <dbReference type="SAM" id="Phobius"/>
    </source>
</evidence>
<dbReference type="FunFam" id="2.170.300.10:FF:000006">
    <property type="entry name" value="Multiple epidermal growth factor-like domains protein 11"/>
    <property type="match status" value="1"/>
</dbReference>
<dbReference type="Gene3D" id="2.10.25.10">
    <property type="entry name" value="Laminin"/>
    <property type="match status" value="1"/>
</dbReference>
<dbReference type="GO" id="GO:0048731">
    <property type="term" value="P:system development"/>
    <property type="evidence" value="ECO:0007669"/>
    <property type="project" value="UniProtKB-ARBA"/>
</dbReference>
<feature type="signal peptide" evidence="15">
    <location>
        <begin position="1"/>
        <end position="22"/>
    </location>
</feature>
<keyword evidence="13" id="KW-0424">Laminin EGF-like domain</keyword>
<keyword evidence="8 14" id="KW-0472">Membrane</keyword>
<dbReference type="InterPro" id="IPR009030">
    <property type="entry name" value="Growth_fac_rcpt_cys_sf"/>
</dbReference>
<feature type="disulfide bond" evidence="12">
    <location>
        <begin position="209"/>
        <end position="218"/>
    </location>
</feature>
<evidence type="ECO:0000259" key="16">
    <source>
        <dbReference type="PROSITE" id="PS50026"/>
    </source>
</evidence>
<dbReference type="InterPro" id="IPR013032">
    <property type="entry name" value="EGF-like_CS"/>
</dbReference>
<feature type="disulfide bond" evidence="13">
    <location>
        <begin position="384"/>
        <end position="393"/>
    </location>
</feature>
<feature type="domain" description="EGF-like" evidence="16">
    <location>
        <begin position="146"/>
        <end position="176"/>
    </location>
</feature>
<dbReference type="InterPro" id="IPR052485">
    <property type="entry name" value="MEGF_diff_regulators"/>
</dbReference>
<keyword evidence="2" id="KW-1003">Cell membrane</keyword>
<name>A0A8D3DUA4_SCOMX</name>
<evidence type="ECO:0000256" key="9">
    <source>
        <dbReference type="ARBA" id="ARBA00023157"/>
    </source>
</evidence>
<evidence type="ECO:0000256" key="3">
    <source>
        <dbReference type="ARBA" id="ARBA00022536"/>
    </source>
</evidence>
<evidence type="ECO:0008006" key="21">
    <source>
        <dbReference type="Google" id="ProtNLM"/>
    </source>
</evidence>
<evidence type="ECO:0000256" key="11">
    <source>
        <dbReference type="ARBA" id="ARBA00038377"/>
    </source>
</evidence>
<dbReference type="FunFam" id="2.10.25.10:FF:000114">
    <property type="entry name" value="Multiple epidermal growth factor-like domains protein 11"/>
    <property type="match status" value="1"/>
</dbReference>
<comment type="caution">
    <text evidence="12">Lacks conserved residue(s) required for the propagation of feature annotation.</text>
</comment>
<evidence type="ECO:0000313" key="20">
    <source>
        <dbReference type="Proteomes" id="UP000694558"/>
    </source>
</evidence>
<accession>A0A8D3DUA4</accession>
<dbReference type="SMART" id="SM00180">
    <property type="entry name" value="EGF_Lam"/>
    <property type="match status" value="10"/>
</dbReference>
<evidence type="ECO:0000259" key="18">
    <source>
        <dbReference type="PROSITE" id="PS51041"/>
    </source>
</evidence>
<feature type="domain" description="EGF-like" evidence="16">
    <location>
        <begin position="184"/>
        <end position="219"/>
    </location>
</feature>
<feature type="transmembrane region" description="Helical" evidence="14">
    <location>
        <begin position="792"/>
        <end position="815"/>
    </location>
</feature>
<feature type="domain" description="EGF-like" evidence="16">
    <location>
        <begin position="227"/>
        <end position="262"/>
    </location>
</feature>
<keyword evidence="10" id="KW-0325">Glycoprotein</keyword>
<proteinExistence type="inferred from homology"/>
<dbReference type="PANTHER" id="PTHR24052">
    <property type="entry name" value="DELTA-RELATED"/>
    <property type="match status" value="1"/>
</dbReference>
<dbReference type="FunFam" id="2.170.300.10:FF:000014">
    <property type="entry name" value="Multiple epidermal growth factor-like domains protein 10"/>
    <property type="match status" value="1"/>
</dbReference>
<dbReference type="SUPFAM" id="SSF57184">
    <property type="entry name" value="Growth factor receptor domain"/>
    <property type="match status" value="1"/>
</dbReference>
<dbReference type="GeneTree" id="ENSGT00940000157703"/>
<dbReference type="FunFam" id="2.170.300.10:FF:000007">
    <property type="entry name" value="multiple epidermal growth factor-like domains protein 10"/>
    <property type="match status" value="1"/>
</dbReference>
<reference evidence="19" key="2">
    <citation type="submission" date="2025-08" db="UniProtKB">
        <authorList>
            <consortium name="Ensembl"/>
        </authorList>
    </citation>
    <scope>IDENTIFICATION</scope>
</reference>
<comment type="subcellular location">
    <subcellularLocation>
        <location evidence="1">Cell membrane</location>
        <topology evidence="1">Single-pass membrane protein</topology>
    </subcellularLocation>
</comment>
<feature type="disulfide bond" evidence="12">
    <location>
        <begin position="646"/>
        <end position="655"/>
    </location>
</feature>
<feature type="disulfide bond" evidence="12">
    <location>
        <begin position="558"/>
        <end position="567"/>
    </location>
</feature>
<dbReference type="PROSITE" id="PS01186">
    <property type="entry name" value="EGF_2"/>
    <property type="match status" value="4"/>
</dbReference>
<feature type="domain" description="EMI" evidence="18">
    <location>
        <begin position="27"/>
        <end position="104"/>
    </location>
</feature>
<dbReference type="PANTHER" id="PTHR24052:SF13">
    <property type="entry name" value="MULTIPLE EGF LIKE DOMAINS 11"/>
    <property type="match status" value="1"/>
</dbReference>
<feature type="domain" description="EGF-like" evidence="16">
    <location>
        <begin position="275"/>
        <end position="305"/>
    </location>
</feature>
<reference evidence="19" key="1">
    <citation type="submission" date="2023-05" db="EMBL/GenBank/DDBJ databases">
        <title>High-quality long-read genome of Scophthalmus maximus.</title>
        <authorList>
            <person name="Lien S."/>
            <person name="Martinez P."/>
        </authorList>
    </citation>
    <scope>NUCLEOTIDE SEQUENCE [LARGE SCALE GENOMIC DNA]</scope>
</reference>
<dbReference type="FunFam" id="2.170.300.10:FF:000002">
    <property type="entry name" value="Multiple epidermal growth factor-like domains 10"/>
    <property type="match status" value="1"/>
</dbReference>
<dbReference type="PROSITE" id="PS50027">
    <property type="entry name" value="EGF_LAM_2"/>
    <property type="match status" value="1"/>
</dbReference>
<feature type="domain" description="EGF-like" evidence="16">
    <location>
        <begin position="313"/>
        <end position="348"/>
    </location>
</feature>
<dbReference type="InterPro" id="IPR000742">
    <property type="entry name" value="EGF"/>
</dbReference>
<dbReference type="PROSITE" id="PS50026">
    <property type="entry name" value="EGF_3"/>
    <property type="match status" value="8"/>
</dbReference>
<dbReference type="SMART" id="SM00181">
    <property type="entry name" value="EGF"/>
    <property type="match status" value="14"/>
</dbReference>
<evidence type="ECO:0000256" key="12">
    <source>
        <dbReference type="PROSITE-ProRule" id="PRU00076"/>
    </source>
</evidence>
<evidence type="ECO:0000256" key="8">
    <source>
        <dbReference type="ARBA" id="ARBA00023136"/>
    </source>
</evidence>
<evidence type="ECO:0000256" key="1">
    <source>
        <dbReference type="ARBA" id="ARBA00004162"/>
    </source>
</evidence>
<feature type="disulfide bond" evidence="12">
    <location>
        <begin position="166"/>
        <end position="175"/>
    </location>
</feature>
<dbReference type="Pfam" id="PF00053">
    <property type="entry name" value="EGF_laminin"/>
    <property type="match status" value="5"/>
</dbReference>
<dbReference type="Pfam" id="PF12661">
    <property type="entry name" value="hEGF"/>
    <property type="match status" value="5"/>
</dbReference>
<protein>
    <recommendedName>
        <fullName evidence="21">Multiple epidermal growth factor-like domains protein 10</fullName>
    </recommendedName>
</protein>
<dbReference type="InterPro" id="IPR057138">
    <property type="entry name" value="EGF_PEAR1L-like"/>
</dbReference>
<organism evidence="19 20">
    <name type="scientific">Scophthalmus maximus</name>
    <name type="common">Turbot</name>
    <name type="synonym">Psetta maxima</name>
    <dbReference type="NCBI Taxonomy" id="52904"/>
    <lineage>
        <taxon>Eukaryota</taxon>
        <taxon>Metazoa</taxon>
        <taxon>Chordata</taxon>
        <taxon>Craniata</taxon>
        <taxon>Vertebrata</taxon>
        <taxon>Euteleostomi</taxon>
        <taxon>Actinopterygii</taxon>
        <taxon>Neopterygii</taxon>
        <taxon>Teleostei</taxon>
        <taxon>Neoteleostei</taxon>
        <taxon>Acanthomorphata</taxon>
        <taxon>Carangaria</taxon>
        <taxon>Pleuronectiformes</taxon>
        <taxon>Pleuronectoidei</taxon>
        <taxon>Scophthalmidae</taxon>
        <taxon>Scophthalmus</taxon>
    </lineage>
</organism>
<keyword evidence="7 14" id="KW-1133">Transmembrane helix</keyword>
<dbReference type="PROSITE" id="PS00022">
    <property type="entry name" value="EGF_1"/>
    <property type="match status" value="12"/>
</dbReference>
<evidence type="ECO:0000256" key="7">
    <source>
        <dbReference type="ARBA" id="ARBA00022989"/>
    </source>
</evidence>
<dbReference type="GO" id="GO:0005886">
    <property type="term" value="C:plasma membrane"/>
    <property type="evidence" value="ECO:0007669"/>
    <property type="project" value="UniProtKB-SubCell"/>
</dbReference>
<feature type="chain" id="PRO_5034250341" description="Multiple epidermal growth factor-like domains protein 10" evidence="15">
    <location>
        <begin position="23"/>
        <end position="1059"/>
    </location>
</feature>
<evidence type="ECO:0000259" key="17">
    <source>
        <dbReference type="PROSITE" id="PS50027"/>
    </source>
</evidence>
<dbReference type="PRINTS" id="PR00011">
    <property type="entry name" value="EGFLAMININ"/>
</dbReference>
<dbReference type="InterPro" id="IPR011489">
    <property type="entry name" value="EMI_domain"/>
</dbReference>
<feature type="disulfide bond" evidence="12">
    <location>
        <begin position="252"/>
        <end position="261"/>
    </location>
</feature>
<evidence type="ECO:0000256" key="10">
    <source>
        <dbReference type="ARBA" id="ARBA00023180"/>
    </source>
</evidence>
<dbReference type="Pfam" id="PF23301">
    <property type="entry name" value="EGF_PEAR1L"/>
    <property type="match status" value="1"/>
</dbReference>
<keyword evidence="5 15" id="KW-0732">Signal</keyword>
<evidence type="ECO:0000313" key="19">
    <source>
        <dbReference type="Ensembl" id="ENSSMAP00000063113.1"/>
    </source>
</evidence>
<keyword evidence="6" id="KW-0677">Repeat</keyword>
<dbReference type="PROSITE" id="PS51041">
    <property type="entry name" value="EMI"/>
    <property type="match status" value="1"/>
</dbReference>
<evidence type="ECO:0000256" key="2">
    <source>
        <dbReference type="ARBA" id="ARBA00022475"/>
    </source>
</evidence>
<feature type="disulfide bond" evidence="12">
    <location>
        <begin position="689"/>
        <end position="698"/>
    </location>
</feature>
<feature type="disulfide bond" evidence="12">
    <location>
        <begin position="338"/>
        <end position="347"/>
    </location>
</feature>
<dbReference type="Gene3D" id="2.170.300.10">
    <property type="entry name" value="Tie2 ligand-binding domain superfamily"/>
    <property type="match status" value="5"/>
</dbReference>
<dbReference type="AlphaFoldDB" id="A0A8D3DUA4"/>
<evidence type="ECO:0000256" key="6">
    <source>
        <dbReference type="ARBA" id="ARBA00022737"/>
    </source>
</evidence>